<accession>A0A9D1G5L2</accession>
<dbReference type="AlphaFoldDB" id="A0A9D1G5L2"/>
<reference evidence="1" key="2">
    <citation type="journal article" date="2021" name="PeerJ">
        <title>Extensive microbial diversity within the chicken gut microbiome revealed by metagenomics and culture.</title>
        <authorList>
            <person name="Gilroy R."/>
            <person name="Ravi A."/>
            <person name="Getino M."/>
            <person name="Pursley I."/>
            <person name="Horton D.L."/>
            <person name="Alikhan N.F."/>
            <person name="Baker D."/>
            <person name="Gharbi K."/>
            <person name="Hall N."/>
            <person name="Watson M."/>
            <person name="Adriaenssens E.M."/>
            <person name="Foster-Nyarko E."/>
            <person name="Jarju S."/>
            <person name="Secka A."/>
            <person name="Antonio M."/>
            <person name="Oren A."/>
            <person name="Chaudhuri R.R."/>
            <person name="La Ragione R."/>
            <person name="Hildebrand F."/>
            <person name="Pallen M.J."/>
        </authorList>
    </citation>
    <scope>NUCLEOTIDE SEQUENCE</scope>
    <source>
        <strain evidence="1">ChiHecec3B27-6122</strain>
    </source>
</reference>
<name>A0A9D1G5L2_9FIRM</name>
<protein>
    <submittedName>
        <fullName evidence="1">Pyridine nucleotide-disulfide oxidoreductase</fullName>
    </submittedName>
</protein>
<sequence>MRASILKLATKISLECGTYTGVTPNDPEYKILDPVITDEMAEIAMGLKVRKYVSAAEVAKKVKKPLARVSEVLYELTNIGLCRVSLKDGEDKFFLPIWVPGIMEMMVGNKEQVERYPVIAECFEEYTRRRIAPLAPFVPVGQGMMRVIPVEMAIQNDAHRGTYEEIHEIVENSWAIAVTDCSCRRTRRLMGEGCGHLEKDVCIF</sequence>
<gene>
    <name evidence="1" type="ORF">IAD42_06245</name>
</gene>
<organism evidence="1 2">
    <name type="scientific">Candidatus Scatomorpha pullistercoris</name>
    <dbReference type="NCBI Taxonomy" id="2840929"/>
    <lineage>
        <taxon>Bacteria</taxon>
        <taxon>Bacillati</taxon>
        <taxon>Bacillota</taxon>
        <taxon>Clostridia</taxon>
        <taxon>Eubacteriales</taxon>
        <taxon>Candidatus Scatomorpha</taxon>
    </lineage>
</organism>
<dbReference type="EMBL" id="DVJS01000155">
    <property type="protein sequence ID" value="HIS97561.1"/>
    <property type="molecule type" value="Genomic_DNA"/>
</dbReference>
<dbReference type="Proteomes" id="UP000886876">
    <property type="component" value="Unassembled WGS sequence"/>
</dbReference>
<evidence type="ECO:0000313" key="1">
    <source>
        <dbReference type="EMBL" id="HIS97561.1"/>
    </source>
</evidence>
<comment type="caution">
    <text evidence="1">The sequence shown here is derived from an EMBL/GenBank/DDBJ whole genome shotgun (WGS) entry which is preliminary data.</text>
</comment>
<proteinExistence type="predicted"/>
<feature type="non-terminal residue" evidence="1">
    <location>
        <position position="204"/>
    </location>
</feature>
<reference evidence="1" key="1">
    <citation type="submission" date="2020-10" db="EMBL/GenBank/DDBJ databases">
        <authorList>
            <person name="Gilroy R."/>
        </authorList>
    </citation>
    <scope>NUCLEOTIDE SEQUENCE</scope>
    <source>
        <strain evidence="1">ChiHecec3B27-6122</strain>
    </source>
</reference>
<evidence type="ECO:0000313" key="2">
    <source>
        <dbReference type="Proteomes" id="UP000886876"/>
    </source>
</evidence>